<evidence type="ECO:0000313" key="3">
    <source>
        <dbReference type="EMBL" id="OCF50690.1"/>
    </source>
</evidence>
<reference evidence="3" key="3">
    <citation type="submission" date="2016-07" db="EMBL/GenBank/DDBJ databases">
        <title>Evolution of pathogenesis and genome organization in the Tremellales.</title>
        <authorList>
            <person name="Cuomo C."/>
            <person name="Litvintseva A."/>
            <person name="Heitman J."/>
            <person name="Chen Y."/>
            <person name="Sun S."/>
            <person name="Springer D."/>
            <person name="Dromer F."/>
            <person name="Young S."/>
            <person name="Zeng Q."/>
            <person name="Chapman S."/>
            <person name="Gujja S."/>
            <person name="Saif S."/>
            <person name="Birren B."/>
        </authorList>
    </citation>
    <scope>NUCLEOTIDE SEQUENCE</scope>
    <source>
        <strain evidence="3">CBS 10737</strain>
    </source>
</reference>
<gene>
    <name evidence="3" type="ORF">I206_02745</name>
    <name evidence="4" type="ORF">I206_102398</name>
</gene>
<protein>
    <submittedName>
        <fullName evidence="3">Uncharacterized protein</fullName>
    </submittedName>
</protein>
<accession>A0A1B9I587</accession>
<keyword evidence="1" id="KW-0175">Coiled coil</keyword>
<feature type="compositionally biased region" description="Polar residues" evidence="2">
    <location>
        <begin position="420"/>
        <end position="440"/>
    </location>
</feature>
<feature type="region of interest" description="Disordered" evidence="2">
    <location>
        <begin position="476"/>
        <end position="615"/>
    </location>
</feature>
<feature type="region of interest" description="Disordered" evidence="2">
    <location>
        <begin position="168"/>
        <end position="202"/>
    </location>
</feature>
<dbReference type="EMBL" id="KI894009">
    <property type="protein sequence ID" value="OCF50690.1"/>
    <property type="molecule type" value="Genomic_DNA"/>
</dbReference>
<dbReference type="AlphaFoldDB" id="A0A1B9I587"/>
<feature type="region of interest" description="Disordered" evidence="2">
    <location>
        <begin position="232"/>
        <end position="279"/>
    </location>
</feature>
<feature type="compositionally biased region" description="Polar residues" evidence="2">
    <location>
        <begin position="236"/>
        <end position="279"/>
    </location>
</feature>
<feature type="compositionally biased region" description="Basic and acidic residues" evidence="2">
    <location>
        <begin position="508"/>
        <end position="523"/>
    </location>
</feature>
<evidence type="ECO:0000256" key="2">
    <source>
        <dbReference type="SAM" id="MobiDB-lite"/>
    </source>
</evidence>
<proteinExistence type="predicted"/>
<reference evidence="4" key="2">
    <citation type="submission" date="2013-07" db="EMBL/GenBank/DDBJ databases">
        <authorList>
            <consortium name="The Broad Institute Genome Sequencing Platform"/>
            <person name="Cuomo C."/>
            <person name="Litvintseva A."/>
            <person name="Chen Y."/>
            <person name="Heitman J."/>
            <person name="Sun S."/>
            <person name="Springer D."/>
            <person name="Dromer F."/>
            <person name="Young S.K."/>
            <person name="Zeng Q."/>
            <person name="Gargeya S."/>
            <person name="Fitzgerald M."/>
            <person name="Abouelleil A."/>
            <person name="Alvarado L."/>
            <person name="Berlin A.M."/>
            <person name="Chapman S.B."/>
            <person name="Dewar J."/>
            <person name="Goldberg J."/>
            <person name="Griggs A."/>
            <person name="Gujja S."/>
            <person name="Hansen M."/>
            <person name="Howarth C."/>
            <person name="Imamovic A."/>
            <person name="Larimer J."/>
            <person name="McCowan C."/>
            <person name="Murphy C."/>
            <person name="Pearson M."/>
            <person name="Priest M."/>
            <person name="Roberts A."/>
            <person name="Saif S."/>
            <person name="Shea T."/>
            <person name="Sykes S."/>
            <person name="Wortman J."/>
            <person name="Nusbaum C."/>
            <person name="Birren B."/>
        </authorList>
    </citation>
    <scope>NUCLEOTIDE SEQUENCE</scope>
    <source>
        <strain evidence="4">CBS 10737</strain>
    </source>
</reference>
<dbReference type="OrthoDB" id="2505754at2759"/>
<evidence type="ECO:0000313" key="5">
    <source>
        <dbReference type="Proteomes" id="UP000094020"/>
    </source>
</evidence>
<feature type="compositionally biased region" description="Polar residues" evidence="2">
    <location>
        <begin position="476"/>
        <end position="505"/>
    </location>
</feature>
<feature type="compositionally biased region" description="Basic and acidic residues" evidence="2">
    <location>
        <begin position="592"/>
        <end position="615"/>
    </location>
</feature>
<dbReference type="STRING" id="1296096.A0A1B9I587"/>
<dbReference type="GeneID" id="30171114"/>
<feature type="region of interest" description="Disordered" evidence="2">
    <location>
        <begin position="357"/>
        <end position="385"/>
    </location>
</feature>
<dbReference type="RefSeq" id="XP_019011909.1">
    <property type="nucleotide sequence ID" value="XM_019154506.1"/>
</dbReference>
<sequence>MSSPNPADHPLPISPDPSISPIATIPLALPLDTSDSTTVTSTAEDTEALITSLKASLTTAQNTISSQTTKLSSLSDVETALTQLKDQYAFLSAAKEAVESQLQEEIRKREVAEENVEMLRGQVEQARRGVMTLQKQEADRKRMSTISSIGGGLGLGIQGQLGEEEILSNVEGSSSSRESKLVKRQSIMRSHRRQSSQSEPSDILERAANLTSPNLQNQRESTLRPSGQGLRELRLSHNSPSNSITAITPSPNFALSGNPNSSDYFDESTTSEPPSSIQSKNIELPSKKEIEAIEEANRLKGDLAILQNKLEESEEARIASEVCLKALREFMANNSVSGEGDVAESGEMSGSTADLLKGIRLPPLPTDRDADEEQRNKEAVAEAEKAKQAAVAGGWGFKLWNAKSPATNPISPGKEHLSPQHKTLSPSNRSRAGSTATVSPLPTPLSEDLPTPTTGLITSTSSQAPLSSFVSNWTKGVSIPSTNSPSVPSTERPNSSRKISVTNFFSRGKKDVQTEPLHEEKELPTPPNEIENSGKEELEPSPEITTRELVFNENDKRVSRGTIGTTMTELEEELGTPQNSLKGVTESEYENDQEKTKEEGELQQEGKERMDEIAL</sequence>
<dbReference type="EMBL" id="CP144521">
    <property type="protein sequence ID" value="WWC68470.1"/>
    <property type="molecule type" value="Genomic_DNA"/>
</dbReference>
<reference evidence="3" key="1">
    <citation type="submission" date="2013-07" db="EMBL/GenBank/DDBJ databases">
        <title>The Genome Sequence of Cryptococcus pinus CBS10737.</title>
        <authorList>
            <consortium name="The Broad Institute Genome Sequencing Platform"/>
            <person name="Cuomo C."/>
            <person name="Litvintseva A."/>
            <person name="Chen Y."/>
            <person name="Heitman J."/>
            <person name="Sun S."/>
            <person name="Springer D."/>
            <person name="Dromer F."/>
            <person name="Young S.K."/>
            <person name="Zeng Q."/>
            <person name="Gargeya S."/>
            <person name="Fitzgerald M."/>
            <person name="Abouelleil A."/>
            <person name="Alvarado L."/>
            <person name="Berlin A.M."/>
            <person name="Chapman S.B."/>
            <person name="Dewar J."/>
            <person name="Goldberg J."/>
            <person name="Griggs A."/>
            <person name="Gujja S."/>
            <person name="Hansen M."/>
            <person name="Howarth C."/>
            <person name="Imamovic A."/>
            <person name="Larimer J."/>
            <person name="McCowan C."/>
            <person name="Murphy C."/>
            <person name="Pearson M."/>
            <person name="Priest M."/>
            <person name="Roberts A."/>
            <person name="Saif S."/>
            <person name="Shea T."/>
            <person name="Sykes S."/>
            <person name="Wortman J."/>
            <person name="Nusbaum C."/>
            <person name="Birren B."/>
        </authorList>
    </citation>
    <scope>NUCLEOTIDE SEQUENCE [LARGE SCALE GENOMIC DNA]</scope>
    <source>
        <strain evidence="3">CBS 10737</strain>
    </source>
</reference>
<feature type="coiled-coil region" evidence="1">
    <location>
        <begin position="81"/>
        <end position="136"/>
    </location>
</feature>
<evidence type="ECO:0000313" key="4">
    <source>
        <dbReference type="EMBL" id="WWC68470.1"/>
    </source>
</evidence>
<organism evidence="3">
    <name type="scientific">Kwoniella pini CBS 10737</name>
    <dbReference type="NCBI Taxonomy" id="1296096"/>
    <lineage>
        <taxon>Eukaryota</taxon>
        <taxon>Fungi</taxon>
        <taxon>Dikarya</taxon>
        <taxon>Basidiomycota</taxon>
        <taxon>Agaricomycotina</taxon>
        <taxon>Tremellomycetes</taxon>
        <taxon>Tremellales</taxon>
        <taxon>Cryptococcaceae</taxon>
        <taxon>Kwoniella</taxon>
    </lineage>
</organism>
<feature type="compositionally biased region" description="Basic and acidic residues" evidence="2">
    <location>
        <begin position="373"/>
        <end position="385"/>
    </location>
</feature>
<keyword evidence="5" id="KW-1185">Reference proteome</keyword>
<dbReference type="KEGG" id="kpin:30171114"/>
<feature type="region of interest" description="Disordered" evidence="2">
    <location>
        <begin position="403"/>
        <end position="446"/>
    </location>
</feature>
<dbReference type="Proteomes" id="UP000094020">
    <property type="component" value="Chromosome 3"/>
</dbReference>
<name>A0A1B9I587_9TREE</name>
<reference evidence="4" key="4">
    <citation type="submission" date="2024-02" db="EMBL/GenBank/DDBJ databases">
        <title>Comparative genomics of Cryptococcus and Kwoniella reveals pathogenesis evolution and contrasting modes of karyotype evolution via chromosome fusion or intercentromeric recombination.</title>
        <authorList>
            <person name="Coelho M.A."/>
            <person name="David-Palma M."/>
            <person name="Shea T."/>
            <person name="Bowers K."/>
            <person name="McGinley-Smith S."/>
            <person name="Mohammad A.W."/>
            <person name="Gnirke A."/>
            <person name="Yurkov A.M."/>
            <person name="Nowrousian M."/>
            <person name="Sun S."/>
            <person name="Cuomo C.A."/>
            <person name="Heitman J."/>
        </authorList>
    </citation>
    <scope>NUCLEOTIDE SEQUENCE</scope>
    <source>
        <strain evidence="4">CBS 10737</strain>
    </source>
</reference>
<evidence type="ECO:0000256" key="1">
    <source>
        <dbReference type="SAM" id="Coils"/>
    </source>
</evidence>